<keyword evidence="3" id="KW-1185">Reference proteome</keyword>
<reference evidence="2 3" key="1">
    <citation type="submission" date="2018-07" db="EMBL/GenBank/DDBJ databases">
        <title>Genomic Encyclopedia of Type Strains, Phase III (KMG-III): the genomes of soil and plant-associated and newly described type strains.</title>
        <authorList>
            <person name="Whitman W."/>
        </authorList>
    </citation>
    <scope>NUCLEOTIDE SEQUENCE [LARGE SCALE GENOMIC DNA]</scope>
    <source>
        <strain evidence="2 3">CECT 8525</strain>
    </source>
</reference>
<dbReference type="RefSeq" id="WP_114349168.1">
    <property type="nucleotide sequence ID" value="NZ_QPJL01000008.1"/>
</dbReference>
<name>A0A368YVE8_9RHOB</name>
<sequence>MYELSAESPADTPEVEALMDLCFAPGRTALSSYRLREGVDPVAGLCLMTRNEYGVPVGAIRYWPVRIGDQPVLLLGPIAVHPTAQGEGLGAYLMRESLHRAADMGWQRVMLVGDLPYYARFGFVKLADVEMPPPTNPDRVLGLELVEGAWAGVSGHVERIADAGA</sequence>
<accession>A0A368YVE8</accession>
<gene>
    <name evidence="2" type="ORF">DFP89_108139</name>
</gene>
<dbReference type="SUPFAM" id="SSF55729">
    <property type="entry name" value="Acyl-CoA N-acyltransferases (Nat)"/>
    <property type="match status" value="1"/>
</dbReference>
<dbReference type="EMBL" id="QPJL01000008">
    <property type="protein sequence ID" value="RCW84192.1"/>
    <property type="molecule type" value="Genomic_DNA"/>
</dbReference>
<dbReference type="Gene3D" id="3.40.630.30">
    <property type="match status" value="1"/>
</dbReference>
<dbReference type="PROSITE" id="PS51186">
    <property type="entry name" value="GNAT"/>
    <property type="match status" value="1"/>
</dbReference>
<dbReference type="Proteomes" id="UP000253345">
    <property type="component" value="Unassembled WGS sequence"/>
</dbReference>
<feature type="domain" description="N-acetyltransferase" evidence="1">
    <location>
        <begin position="2"/>
        <end position="146"/>
    </location>
</feature>
<dbReference type="CDD" id="cd04301">
    <property type="entry name" value="NAT_SF"/>
    <property type="match status" value="1"/>
</dbReference>
<proteinExistence type="predicted"/>
<dbReference type="Pfam" id="PF00583">
    <property type="entry name" value="Acetyltransf_1"/>
    <property type="match status" value="1"/>
</dbReference>
<protein>
    <submittedName>
        <fullName evidence="2">Putative N-acetyltransferase YhbS</fullName>
    </submittedName>
</protein>
<dbReference type="InterPro" id="IPR016181">
    <property type="entry name" value="Acyl_CoA_acyltransferase"/>
</dbReference>
<dbReference type="OrthoDB" id="9815099at2"/>
<dbReference type="GO" id="GO:0016747">
    <property type="term" value="F:acyltransferase activity, transferring groups other than amino-acyl groups"/>
    <property type="evidence" value="ECO:0007669"/>
    <property type="project" value="InterPro"/>
</dbReference>
<evidence type="ECO:0000313" key="3">
    <source>
        <dbReference type="Proteomes" id="UP000253345"/>
    </source>
</evidence>
<dbReference type="AlphaFoldDB" id="A0A368YVE8"/>
<keyword evidence="2" id="KW-0808">Transferase</keyword>
<evidence type="ECO:0000259" key="1">
    <source>
        <dbReference type="PROSITE" id="PS51186"/>
    </source>
</evidence>
<comment type="caution">
    <text evidence="2">The sequence shown here is derived from an EMBL/GenBank/DDBJ whole genome shotgun (WGS) entry which is preliminary data.</text>
</comment>
<organism evidence="2 3">
    <name type="scientific">Paracoccus lutimaris</name>
    <dbReference type="NCBI Taxonomy" id="1490030"/>
    <lineage>
        <taxon>Bacteria</taxon>
        <taxon>Pseudomonadati</taxon>
        <taxon>Pseudomonadota</taxon>
        <taxon>Alphaproteobacteria</taxon>
        <taxon>Rhodobacterales</taxon>
        <taxon>Paracoccaceae</taxon>
        <taxon>Paracoccus</taxon>
    </lineage>
</organism>
<dbReference type="InterPro" id="IPR000182">
    <property type="entry name" value="GNAT_dom"/>
</dbReference>
<evidence type="ECO:0000313" key="2">
    <source>
        <dbReference type="EMBL" id="RCW84192.1"/>
    </source>
</evidence>